<comment type="caution">
    <text evidence="2">The sequence shown here is derived from an EMBL/GenBank/DDBJ whole genome shotgun (WGS) entry which is preliminary data.</text>
</comment>
<proteinExistence type="predicted"/>
<evidence type="ECO:0000313" key="3">
    <source>
        <dbReference type="Proteomes" id="UP001608902"/>
    </source>
</evidence>
<accession>A0ABD6EWB1</accession>
<dbReference type="AlphaFoldDB" id="A0ABD6EWB1"/>
<sequence>MGNHNSTELQNSCNAAANSYTIAHSCWSLEHHMGLRMTKQSTSTDSDTSNTILDDNKNCRSTSADDSVILNGRLNAADQKKPPMKIRKVSRAASMGTNQPKRSIPGLRAFKSKTDVMSNEFKTLVIRSWQTVLEKHNGDTALVGLSIYQVCTVFYISLTLCIRVREQKIQYYGQNRPFSLKLYGIPSN</sequence>
<name>A0ABD6EWB1_9BILA</name>
<gene>
    <name evidence="2" type="ORF">AB6A40_010350</name>
</gene>
<evidence type="ECO:0000256" key="1">
    <source>
        <dbReference type="SAM" id="MobiDB-lite"/>
    </source>
</evidence>
<organism evidence="2 3">
    <name type="scientific">Gnathostoma spinigerum</name>
    <dbReference type="NCBI Taxonomy" id="75299"/>
    <lineage>
        <taxon>Eukaryota</taxon>
        <taxon>Metazoa</taxon>
        <taxon>Ecdysozoa</taxon>
        <taxon>Nematoda</taxon>
        <taxon>Chromadorea</taxon>
        <taxon>Rhabditida</taxon>
        <taxon>Spirurina</taxon>
        <taxon>Gnathostomatomorpha</taxon>
        <taxon>Gnathostomatoidea</taxon>
        <taxon>Gnathostomatidae</taxon>
        <taxon>Gnathostoma</taxon>
    </lineage>
</organism>
<dbReference type="Proteomes" id="UP001608902">
    <property type="component" value="Unassembled WGS sequence"/>
</dbReference>
<feature type="compositionally biased region" description="Low complexity" evidence="1">
    <location>
        <begin position="41"/>
        <end position="53"/>
    </location>
</feature>
<feature type="region of interest" description="Disordered" evidence="1">
    <location>
        <begin position="38"/>
        <end position="58"/>
    </location>
</feature>
<protein>
    <submittedName>
        <fullName evidence="2">Uncharacterized protein</fullName>
    </submittedName>
</protein>
<reference evidence="2 3" key="1">
    <citation type="submission" date="2024-08" db="EMBL/GenBank/DDBJ databases">
        <title>Gnathostoma spinigerum genome.</title>
        <authorList>
            <person name="Gonzalez-Bertolin B."/>
            <person name="Monzon S."/>
            <person name="Zaballos A."/>
            <person name="Jimenez P."/>
            <person name="Dekumyoy P."/>
            <person name="Varona S."/>
            <person name="Cuesta I."/>
            <person name="Sumanam S."/>
            <person name="Adisakwattana P."/>
            <person name="Gasser R.B."/>
            <person name="Hernandez-Gonzalez A."/>
            <person name="Young N.D."/>
            <person name="Perteguer M.J."/>
        </authorList>
    </citation>
    <scope>NUCLEOTIDE SEQUENCE [LARGE SCALE GENOMIC DNA]</scope>
    <source>
        <strain evidence="2">AL3</strain>
        <tissue evidence="2">Liver</tissue>
    </source>
</reference>
<dbReference type="EMBL" id="JBGFUD010013154">
    <property type="protein sequence ID" value="MFH4983641.1"/>
    <property type="molecule type" value="Genomic_DNA"/>
</dbReference>
<evidence type="ECO:0000313" key="2">
    <source>
        <dbReference type="EMBL" id="MFH4983641.1"/>
    </source>
</evidence>
<keyword evidence="3" id="KW-1185">Reference proteome</keyword>
<feature type="region of interest" description="Disordered" evidence="1">
    <location>
        <begin position="80"/>
        <end position="105"/>
    </location>
</feature>